<dbReference type="EMBL" id="LJDB01000095">
    <property type="protein sequence ID" value="ONI38163.1"/>
    <property type="molecule type" value="Genomic_DNA"/>
</dbReference>
<evidence type="ECO:0000313" key="2">
    <source>
        <dbReference type="Proteomes" id="UP000188605"/>
    </source>
</evidence>
<name>A0ACC8X836_9FIRM</name>
<sequence>MAAPNIVNVSTINGKTAVADLSTTLTTTLLTAASDQVNKINLIRVTNVTDNDATVTIDSEVSGTHKELADELTVPAHASVDVIDKNSSFYLQETDLIRGGASAASTLVVTISYELIDDA</sequence>
<gene>
    <name evidence="1" type="ORF">AN396_11365</name>
</gene>
<keyword evidence="2" id="KW-1185">Reference proteome</keyword>
<comment type="caution">
    <text evidence="1">The sequence shown here is derived from an EMBL/GenBank/DDBJ whole genome shotgun (WGS) entry which is preliminary data.</text>
</comment>
<reference evidence="1" key="1">
    <citation type="submission" date="2016-08" db="EMBL/GenBank/DDBJ databases">
        <authorList>
            <person name="Ngugi D.K."/>
            <person name="Miyake S."/>
            <person name="Stingl U."/>
        </authorList>
    </citation>
    <scope>NUCLEOTIDE SEQUENCE</scope>
    <source>
        <strain evidence="1">SCG-B11WGA-EpuloA1</strain>
    </source>
</reference>
<accession>A0ACC8X836</accession>
<proteinExistence type="predicted"/>
<protein>
    <submittedName>
        <fullName evidence="1">Uncharacterized protein</fullName>
    </submittedName>
</protein>
<dbReference type="Proteomes" id="UP000188605">
    <property type="component" value="Unassembled WGS sequence"/>
</dbReference>
<organism evidence="1 2">
    <name type="scientific">Candidatus Epulonipiscium fishelsonii</name>
    <dbReference type="NCBI Taxonomy" id="77094"/>
    <lineage>
        <taxon>Bacteria</taxon>
        <taxon>Bacillati</taxon>
        <taxon>Bacillota</taxon>
        <taxon>Clostridia</taxon>
        <taxon>Lachnospirales</taxon>
        <taxon>Lachnospiraceae</taxon>
        <taxon>Candidatus Epulonipiscium</taxon>
    </lineage>
</organism>
<evidence type="ECO:0000313" key="1">
    <source>
        <dbReference type="EMBL" id="ONI38163.1"/>
    </source>
</evidence>